<accession>A0AA35SG30</accession>
<feature type="compositionally biased region" description="Acidic residues" evidence="1">
    <location>
        <begin position="60"/>
        <end position="75"/>
    </location>
</feature>
<proteinExistence type="predicted"/>
<feature type="region of interest" description="Disordered" evidence="1">
    <location>
        <begin position="60"/>
        <end position="82"/>
    </location>
</feature>
<dbReference type="AlphaFoldDB" id="A0AA35SG30"/>
<reference evidence="3" key="1">
    <citation type="submission" date="2023-03" db="EMBL/GenBank/DDBJ databases">
        <authorList>
            <person name="Steffen K."/>
            <person name="Cardenas P."/>
        </authorList>
    </citation>
    <scope>NUCLEOTIDE SEQUENCE</scope>
</reference>
<feature type="domain" description="Bicarbonate transporter-like transmembrane" evidence="2">
    <location>
        <begin position="6"/>
        <end position="62"/>
    </location>
</feature>
<dbReference type="GO" id="GO:0016020">
    <property type="term" value="C:membrane"/>
    <property type="evidence" value="ECO:0007669"/>
    <property type="project" value="InterPro"/>
</dbReference>
<name>A0AA35SG30_GEOBA</name>
<dbReference type="InterPro" id="IPR011531">
    <property type="entry name" value="HCO3_transpt-like_TM_dom"/>
</dbReference>
<evidence type="ECO:0000256" key="1">
    <source>
        <dbReference type="SAM" id="MobiDB-lite"/>
    </source>
</evidence>
<dbReference type="Proteomes" id="UP001174909">
    <property type="component" value="Unassembled WGS sequence"/>
</dbReference>
<evidence type="ECO:0000313" key="3">
    <source>
        <dbReference type="EMBL" id="CAI8027991.1"/>
    </source>
</evidence>
<dbReference type="GO" id="GO:0006820">
    <property type="term" value="P:monoatomic anion transport"/>
    <property type="evidence" value="ECO:0007669"/>
    <property type="project" value="InterPro"/>
</dbReference>
<protein>
    <submittedName>
        <fullName evidence="3">Anion exchange protein 3</fullName>
    </submittedName>
</protein>
<keyword evidence="4" id="KW-1185">Reference proteome</keyword>
<comment type="caution">
    <text evidence="3">The sequence shown here is derived from an EMBL/GenBank/DDBJ whole genome shotgun (WGS) entry which is preliminary data.</text>
</comment>
<dbReference type="Pfam" id="PF00955">
    <property type="entry name" value="HCO3_cotransp"/>
    <property type="match status" value="1"/>
</dbReference>
<gene>
    <name evidence="3" type="ORF">GBAR_LOCUS15956</name>
</gene>
<organism evidence="3 4">
    <name type="scientific">Geodia barretti</name>
    <name type="common">Barrett's horny sponge</name>
    <dbReference type="NCBI Taxonomy" id="519541"/>
    <lineage>
        <taxon>Eukaryota</taxon>
        <taxon>Metazoa</taxon>
        <taxon>Porifera</taxon>
        <taxon>Demospongiae</taxon>
        <taxon>Heteroscleromorpha</taxon>
        <taxon>Tetractinellida</taxon>
        <taxon>Astrophorina</taxon>
        <taxon>Geodiidae</taxon>
        <taxon>Geodia</taxon>
    </lineage>
</organism>
<dbReference type="EMBL" id="CASHTH010002312">
    <property type="protein sequence ID" value="CAI8027991.1"/>
    <property type="molecule type" value="Genomic_DNA"/>
</dbReference>
<evidence type="ECO:0000313" key="4">
    <source>
        <dbReference type="Proteomes" id="UP001174909"/>
    </source>
</evidence>
<sequence length="82" mass="9487">MIHFTHPFSNLQVVLVCLLWGLKLSPAGMIYPVAIVGLIPIRMFLRRFVFSHAEMEALDSEEDFPEDAEEEEDDLRDVHVPY</sequence>
<evidence type="ECO:0000259" key="2">
    <source>
        <dbReference type="Pfam" id="PF00955"/>
    </source>
</evidence>